<dbReference type="GO" id="GO:0033204">
    <property type="term" value="F:ribonuclease P RNA binding"/>
    <property type="evidence" value="ECO:0007669"/>
    <property type="project" value="TreeGrafter"/>
</dbReference>
<dbReference type="GO" id="GO:0005730">
    <property type="term" value="C:nucleolus"/>
    <property type="evidence" value="ECO:0007669"/>
    <property type="project" value="TreeGrafter"/>
</dbReference>
<dbReference type="GO" id="GO:0000172">
    <property type="term" value="C:ribonuclease MRP complex"/>
    <property type="evidence" value="ECO:0007669"/>
    <property type="project" value="TreeGrafter"/>
</dbReference>
<evidence type="ECO:0000256" key="2">
    <source>
        <dbReference type="ARBA" id="ARBA00022694"/>
    </source>
</evidence>
<proteinExistence type="inferred from homology"/>
<dbReference type="GO" id="GO:0001682">
    <property type="term" value="P:tRNA 5'-leader removal"/>
    <property type="evidence" value="ECO:0007669"/>
    <property type="project" value="InterPro"/>
</dbReference>
<evidence type="ECO:0000256" key="1">
    <source>
        <dbReference type="ARBA" id="ARBA00010800"/>
    </source>
</evidence>
<comment type="similarity">
    <text evidence="1">Belongs to the eukaryotic/archaeal RNase P protein component 2 family.</text>
</comment>
<evidence type="ECO:0000313" key="5">
    <source>
        <dbReference type="Proteomes" id="UP001370758"/>
    </source>
</evidence>
<keyword evidence="2" id="KW-0819">tRNA processing</keyword>
<reference evidence="4 5" key="1">
    <citation type="submission" date="2023-08" db="EMBL/GenBank/DDBJ databases">
        <authorList>
            <person name="Palmer J.M."/>
        </authorList>
    </citation>
    <scope>NUCLEOTIDE SEQUENCE [LARGE SCALE GENOMIC DNA]</scope>
    <source>
        <strain evidence="4 5">TWF481</strain>
    </source>
</reference>
<gene>
    <name evidence="4" type="ORF">TWF481_012039</name>
</gene>
<feature type="region of interest" description="Disordered" evidence="3">
    <location>
        <begin position="19"/>
        <end position="45"/>
    </location>
</feature>
<feature type="compositionally biased region" description="Polar residues" evidence="3">
    <location>
        <begin position="20"/>
        <end position="45"/>
    </location>
</feature>
<sequence>MVRVKQRYLLFTILYPSGPQPTSGSKTTSSNPTQSMTFHSPSPPNLNRTSLASIIRSSISTNFGDWGIGQCGGFAVKYFSPATSTGILRITRDNYRTLWAALTYIRELCGQPAVIKVVRVSGTIRKAEVAAVKLAEEAIRKVKREVRGENNSSVGVKGSGDKKGVAGMFVGGTGKPVQAATIDDDDEQDEMVVDIVDSENDDDDEE</sequence>
<dbReference type="Proteomes" id="UP001370758">
    <property type="component" value="Unassembled WGS sequence"/>
</dbReference>
<dbReference type="EMBL" id="JAVHJL010000009">
    <property type="protein sequence ID" value="KAK6497634.1"/>
    <property type="molecule type" value="Genomic_DNA"/>
</dbReference>
<dbReference type="Gene3D" id="3.30.70.3250">
    <property type="entry name" value="Ribonuclease P, Pop5 subunit"/>
    <property type="match status" value="1"/>
</dbReference>
<accession>A0AAV9VVW8</accession>
<dbReference type="PANTHER" id="PTHR15441:SF2">
    <property type="entry name" value="RIBONUCLEASE P_MRP PROTEIN SUBUNIT POP5"/>
    <property type="match status" value="1"/>
</dbReference>
<dbReference type="PANTHER" id="PTHR15441">
    <property type="entry name" value="RIBONUCLEASE P PROTEIN SUBUNIT P14"/>
    <property type="match status" value="1"/>
</dbReference>
<protein>
    <submittedName>
        <fullName evidence="4">Uncharacterized protein</fullName>
    </submittedName>
</protein>
<dbReference type="Pfam" id="PF01900">
    <property type="entry name" value="RNase_P_Rpp14"/>
    <property type="match status" value="1"/>
</dbReference>
<dbReference type="InterPro" id="IPR002759">
    <property type="entry name" value="Pop5/Rpp14/Rnp2-like"/>
</dbReference>
<dbReference type="AlphaFoldDB" id="A0AAV9VVW8"/>
<dbReference type="InterPro" id="IPR038085">
    <property type="entry name" value="Rnp2-like_sf"/>
</dbReference>
<keyword evidence="5" id="KW-1185">Reference proteome</keyword>
<name>A0AAV9VVW8_9PEZI</name>
<evidence type="ECO:0000256" key="3">
    <source>
        <dbReference type="SAM" id="MobiDB-lite"/>
    </source>
</evidence>
<organism evidence="4 5">
    <name type="scientific">Arthrobotrys musiformis</name>
    <dbReference type="NCBI Taxonomy" id="47236"/>
    <lineage>
        <taxon>Eukaryota</taxon>
        <taxon>Fungi</taxon>
        <taxon>Dikarya</taxon>
        <taxon>Ascomycota</taxon>
        <taxon>Pezizomycotina</taxon>
        <taxon>Orbiliomycetes</taxon>
        <taxon>Orbiliales</taxon>
        <taxon>Orbiliaceae</taxon>
        <taxon>Arthrobotrys</taxon>
    </lineage>
</organism>
<evidence type="ECO:0000313" key="4">
    <source>
        <dbReference type="EMBL" id="KAK6497634.1"/>
    </source>
</evidence>
<dbReference type="GO" id="GO:0030681">
    <property type="term" value="C:multimeric ribonuclease P complex"/>
    <property type="evidence" value="ECO:0007669"/>
    <property type="project" value="TreeGrafter"/>
</dbReference>
<comment type="caution">
    <text evidence="4">The sequence shown here is derived from an EMBL/GenBank/DDBJ whole genome shotgun (WGS) entry which is preliminary data.</text>
</comment>
<dbReference type="SUPFAM" id="SSF160350">
    <property type="entry name" value="Rnp2-like"/>
    <property type="match status" value="1"/>
</dbReference>